<dbReference type="Pfam" id="PF01609">
    <property type="entry name" value="DDE_Tnp_1"/>
    <property type="match status" value="1"/>
</dbReference>
<name>A0A7C1SYH6_9HYPH</name>
<dbReference type="InterPro" id="IPR012337">
    <property type="entry name" value="RNaseH-like_sf"/>
</dbReference>
<evidence type="ECO:0000259" key="1">
    <source>
        <dbReference type="Pfam" id="PF01609"/>
    </source>
</evidence>
<dbReference type="GO" id="GO:0003677">
    <property type="term" value="F:DNA binding"/>
    <property type="evidence" value="ECO:0007669"/>
    <property type="project" value="InterPro"/>
</dbReference>
<reference evidence="2" key="1">
    <citation type="journal article" date="2020" name="mSystems">
        <title>Genome- and Community-Level Interaction Insights into Carbon Utilization and Element Cycling Functions of Hydrothermarchaeota in Hydrothermal Sediment.</title>
        <authorList>
            <person name="Zhou Z."/>
            <person name="Liu Y."/>
            <person name="Xu W."/>
            <person name="Pan J."/>
            <person name="Luo Z.H."/>
            <person name="Li M."/>
        </authorList>
    </citation>
    <scope>NUCLEOTIDE SEQUENCE [LARGE SCALE GENOMIC DNA]</scope>
    <source>
        <strain evidence="2">SpSt-243</strain>
    </source>
</reference>
<dbReference type="EMBL" id="DSKI01000730">
    <property type="protein sequence ID" value="HEB44817.1"/>
    <property type="molecule type" value="Genomic_DNA"/>
</dbReference>
<protein>
    <recommendedName>
        <fullName evidence="1">Transposase IS4-like domain-containing protein</fullName>
    </recommendedName>
</protein>
<sequence>MMEMGRMALTTLPAPADRVIHLTVVEKTGQHQPLAHKTRLNEYAPYIFGQGVVLLIAQWGRFRVPVAAAVVDPTIPGHQNSLFRQMLKQFFPPSWAQAVIVDAAFATKATLKLIQQKGWYFVFGLARTWKLADGRHLREVARHTPRSCYHRIASYKVDGRRKDYWVFRRQARVKHLGDVTTLFSRRRRNDGPKRIKLIVTNLTQASTGQILSYFARRWGIELTIKELKSGLHWGQMQVMKTPERVRKALLLPIMAYQLLSRLYGRQMKPEEKFSFWHLKRRFVDDIYQEHLNRSEQRWRKNSTNTRSPLSSLAATCHFSVSNRAKVRGSF</sequence>
<evidence type="ECO:0000313" key="2">
    <source>
        <dbReference type="EMBL" id="HEB44817.1"/>
    </source>
</evidence>
<gene>
    <name evidence="2" type="ORF">ENP70_14250</name>
</gene>
<dbReference type="InterPro" id="IPR002559">
    <property type="entry name" value="Transposase_11"/>
</dbReference>
<organism evidence="2">
    <name type="scientific">Agrobacterium albertimagni</name>
    <dbReference type="NCBI Taxonomy" id="147266"/>
    <lineage>
        <taxon>Bacteria</taxon>
        <taxon>Pseudomonadati</taxon>
        <taxon>Pseudomonadota</taxon>
        <taxon>Alphaproteobacteria</taxon>
        <taxon>Hyphomicrobiales</taxon>
        <taxon>Rhizobiaceae</taxon>
        <taxon>Rhizobium/Agrobacterium group</taxon>
        <taxon>Agrobacterium</taxon>
    </lineage>
</organism>
<dbReference type="GO" id="GO:0004803">
    <property type="term" value="F:transposase activity"/>
    <property type="evidence" value="ECO:0007669"/>
    <property type="project" value="InterPro"/>
</dbReference>
<accession>A0A7C1SYH6</accession>
<comment type="caution">
    <text evidence="2">The sequence shown here is derived from an EMBL/GenBank/DDBJ whole genome shotgun (WGS) entry which is preliminary data.</text>
</comment>
<dbReference type="GO" id="GO:0006313">
    <property type="term" value="P:DNA transposition"/>
    <property type="evidence" value="ECO:0007669"/>
    <property type="project" value="InterPro"/>
</dbReference>
<dbReference type="SUPFAM" id="SSF53098">
    <property type="entry name" value="Ribonuclease H-like"/>
    <property type="match status" value="1"/>
</dbReference>
<dbReference type="AlphaFoldDB" id="A0A7C1SYH6"/>
<proteinExistence type="predicted"/>
<feature type="domain" description="Transposase IS4-like" evidence="1">
    <location>
        <begin position="78"/>
        <end position="257"/>
    </location>
</feature>